<dbReference type="AlphaFoldDB" id="A0AAN9SQP9"/>
<evidence type="ECO:0000256" key="6">
    <source>
        <dbReference type="SAM" id="MobiDB-lite"/>
    </source>
</evidence>
<evidence type="ECO:0000256" key="3">
    <source>
        <dbReference type="ARBA" id="ARBA00022833"/>
    </source>
</evidence>
<keyword evidence="9" id="KW-1185">Reference proteome</keyword>
<keyword evidence="3" id="KW-0862">Zinc</keyword>
<feature type="region of interest" description="Disordered" evidence="6">
    <location>
        <begin position="414"/>
        <end position="437"/>
    </location>
</feature>
<feature type="region of interest" description="Disordered" evidence="6">
    <location>
        <begin position="120"/>
        <end position="141"/>
    </location>
</feature>
<evidence type="ECO:0000313" key="8">
    <source>
        <dbReference type="EMBL" id="KAK7401507.1"/>
    </source>
</evidence>
<evidence type="ECO:0000313" key="9">
    <source>
        <dbReference type="Proteomes" id="UP001386955"/>
    </source>
</evidence>
<keyword evidence="4" id="KW-0805">Transcription regulation</keyword>
<dbReference type="EMBL" id="JAYMYS010000003">
    <property type="protein sequence ID" value="KAK7401507.1"/>
    <property type="molecule type" value="Genomic_DNA"/>
</dbReference>
<name>A0AAN9SQP9_PSOTE</name>
<dbReference type="PANTHER" id="PTHR33304">
    <property type="match status" value="1"/>
</dbReference>
<evidence type="ECO:0000259" key="7">
    <source>
        <dbReference type="Pfam" id="PF23121"/>
    </source>
</evidence>
<feature type="domain" description="AIPP2-like SPOC-like" evidence="7">
    <location>
        <begin position="188"/>
        <end position="318"/>
    </location>
</feature>
<dbReference type="Proteomes" id="UP001386955">
    <property type="component" value="Unassembled WGS sequence"/>
</dbReference>
<proteinExistence type="predicted"/>
<evidence type="ECO:0000256" key="2">
    <source>
        <dbReference type="ARBA" id="ARBA00022771"/>
    </source>
</evidence>
<evidence type="ECO:0000256" key="4">
    <source>
        <dbReference type="ARBA" id="ARBA00023015"/>
    </source>
</evidence>
<protein>
    <recommendedName>
        <fullName evidence="7">AIPP2-like SPOC-like domain-containing protein</fullName>
    </recommendedName>
</protein>
<dbReference type="Pfam" id="PF23121">
    <property type="entry name" value="SPOC_AIPP2"/>
    <property type="match status" value="1"/>
</dbReference>
<gene>
    <name evidence="8" type="ORF">VNO78_13042</name>
</gene>
<feature type="compositionally biased region" description="Low complexity" evidence="6">
    <location>
        <begin position="424"/>
        <end position="435"/>
    </location>
</feature>
<dbReference type="GO" id="GO:0034244">
    <property type="term" value="P:negative regulation of transcription elongation by RNA polymerase II"/>
    <property type="evidence" value="ECO:0007669"/>
    <property type="project" value="InterPro"/>
</dbReference>
<evidence type="ECO:0000256" key="1">
    <source>
        <dbReference type="ARBA" id="ARBA00022723"/>
    </source>
</evidence>
<dbReference type="GO" id="GO:0140566">
    <property type="term" value="F:histone reader activity"/>
    <property type="evidence" value="ECO:0007669"/>
    <property type="project" value="InterPro"/>
</dbReference>
<keyword evidence="2" id="KW-0863">Zinc-finger</keyword>
<evidence type="ECO:0000256" key="5">
    <source>
        <dbReference type="ARBA" id="ARBA00023163"/>
    </source>
</evidence>
<keyword evidence="5" id="KW-0804">Transcription</keyword>
<dbReference type="InterPro" id="IPR056280">
    <property type="entry name" value="AIPP2-like_SPOC"/>
</dbReference>
<keyword evidence="1" id="KW-0479">Metal-binding</keyword>
<dbReference type="GO" id="GO:0008270">
    <property type="term" value="F:zinc ion binding"/>
    <property type="evidence" value="ECO:0007669"/>
    <property type="project" value="UniProtKB-KW"/>
</dbReference>
<accession>A0AAN9SQP9</accession>
<dbReference type="PANTHER" id="PTHR33304:SF15">
    <property type="entry name" value="ZINC FINGER PHD-TYPE DOMAIN-CONTAINING PROTEIN"/>
    <property type="match status" value="1"/>
</dbReference>
<sequence length="466" mass="52347">MEGHKDWICQECMPREGTNKLVQDDIEVANKIKNDYLSESSKPKSRSPCVGKPVEYGVELSTKRQRAMVRTSKLKSVNEIVYSIPERSSAETLFSGPKFCNNDVVESCGCLDHELQTSNQSSCKDLSGKKKNESQVEEQPTKVVTSMSMGKLFSDVASNERTHSKELAKVKGIFLSQDAVIPENHHEWLGKFQMQNSEGIIRTFDGIQAHISTCASTKVFEVTSRLPKIIMLEELPRLKIWPNQLVGRQIIEQNIALYFFAHDSNSYRHYEQLVNFMITNDLGLKGNVDGIELLIFPSNILPENSQCWNNMFFLWGVFKGKKVNKSISTPMSNSLKVENGNVAKNLPFDLNAYPKDEDDMAIIDEISKFESSTDTNLLVGENSDDKIGDANANCKNIDINVSVWLESETSKDDSIGIKDNNVEAPSASLSPGSPSTTFSSKDWTMVHLLIYMKNHIHLCVKPRFAE</sequence>
<comment type="caution">
    <text evidence="8">The sequence shown here is derived from an EMBL/GenBank/DDBJ whole genome shotgun (WGS) entry which is preliminary data.</text>
</comment>
<organism evidence="8 9">
    <name type="scientific">Psophocarpus tetragonolobus</name>
    <name type="common">Winged bean</name>
    <name type="synonym">Dolichos tetragonolobus</name>
    <dbReference type="NCBI Taxonomy" id="3891"/>
    <lineage>
        <taxon>Eukaryota</taxon>
        <taxon>Viridiplantae</taxon>
        <taxon>Streptophyta</taxon>
        <taxon>Embryophyta</taxon>
        <taxon>Tracheophyta</taxon>
        <taxon>Spermatophyta</taxon>
        <taxon>Magnoliopsida</taxon>
        <taxon>eudicotyledons</taxon>
        <taxon>Gunneridae</taxon>
        <taxon>Pentapetalae</taxon>
        <taxon>rosids</taxon>
        <taxon>fabids</taxon>
        <taxon>Fabales</taxon>
        <taxon>Fabaceae</taxon>
        <taxon>Papilionoideae</taxon>
        <taxon>50 kb inversion clade</taxon>
        <taxon>NPAAA clade</taxon>
        <taxon>indigoferoid/millettioid clade</taxon>
        <taxon>Phaseoleae</taxon>
        <taxon>Psophocarpus</taxon>
    </lineage>
</organism>
<reference evidence="8 9" key="1">
    <citation type="submission" date="2024-01" db="EMBL/GenBank/DDBJ databases">
        <title>The genomes of 5 underutilized Papilionoideae crops provide insights into root nodulation and disease resistanc.</title>
        <authorList>
            <person name="Jiang F."/>
        </authorList>
    </citation>
    <scope>NUCLEOTIDE SEQUENCE [LARGE SCALE GENOMIC DNA]</scope>
    <source>
        <strain evidence="8">DUOXIRENSHENG_FW03</strain>
        <tissue evidence="8">Leaves</tissue>
    </source>
</reference>
<dbReference type="InterPro" id="IPR049914">
    <property type="entry name" value="PHD1-3/5-6"/>
</dbReference>